<dbReference type="OrthoDB" id="2662649at2"/>
<sequence length="178" mass="18093">MPNDAVFNQNSQPLYTEQVNTYIAPGIDTLPEAGAAMSGLLFGYSFASTVTTAAPLVMQVSNPGGSGRTVYISRVIASTGTAAVTLTLLRNATVGGSIVTPVNYNFGSAVTSVTTARTATAAPTGSPATIMSLLLATGPVILDLDGRIILPPGNSLTINITIASGSTAATGNISWWEN</sequence>
<reference evidence="1" key="1">
    <citation type="submission" date="2014-08" db="EMBL/GenBank/DDBJ databases">
        <title>Comparative genomics of the Paenibacillus odorifer group.</title>
        <authorList>
            <person name="den Bakker H.C."/>
            <person name="Tsai Y.-C.Y.-C."/>
            <person name="Martin N."/>
            <person name="Korlach J."/>
            <person name="Wiedmann M."/>
        </authorList>
    </citation>
    <scope>NUCLEOTIDE SEQUENCE [LARGE SCALE GENOMIC DNA]</scope>
    <source>
        <strain evidence="1">DSM 13188</strain>
    </source>
</reference>
<gene>
    <name evidence="1" type="ORF">PBOR_30345</name>
</gene>
<dbReference type="EMBL" id="CP009285">
    <property type="protein sequence ID" value="AIQ60757.1"/>
    <property type="molecule type" value="Genomic_DNA"/>
</dbReference>
<proteinExistence type="predicted"/>
<name>A0A089LIP7_PAEBO</name>
<accession>A0A089LIP7</accession>
<protein>
    <submittedName>
        <fullName evidence="1">Uncharacterized protein</fullName>
    </submittedName>
</protein>
<dbReference type="AlphaFoldDB" id="A0A089LIP7"/>
<dbReference type="RefSeq" id="WP_042217351.1">
    <property type="nucleotide sequence ID" value="NZ_CP009285.1"/>
</dbReference>
<dbReference type="Proteomes" id="UP000029518">
    <property type="component" value="Chromosome"/>
</dbReference>
<evidence type="ECO:0000313" key="2">
    <source>
        <dbReference type="Proteomes" id="UP000029518"/>
    </source>
</evidence>
<evidence type="ECO:0000313" key="1">
    <source>
        <dbReference type="EMBL" id="AIQ60757.1"/>
    </source>
</evidence>
<dbReference type="HOGENOM" id="CLU_1413954_0_0_9"/>
<dbReference type="KEGG" id="pbd:PBOR_30345"/>
<organism evidence="1 2">
    <name type="scientific">Paenibacillus borealis</name>
    <dbReference type="NCBI Taxonomy" id="160799"/>
    <lineage>
        <taxon>Bacteria</taxon>
        <taxon>Bacillati</taxon>
        <taxon>Bacillota</taxon>
        <taxon>Bacilli</taxon>
        <taxon>Bacillales</taxon>
        <taxon>Paenibacillaceae</taxon>
        <taxon>Paenibacillus</taxon>
    </lineage>
</organism>
<keyword evidence="2" id="KW-1185">Reference proteome</keyword>